<evidence type="ECO:0000313" key="2">
    <source>
        <dbReference type="EMBL" id="QXI88254.1"/>
    </source>
</evidence>
<dbReference type="PANTHER" id="PTHR36181:SF2">
    <property type="entry name" value="INTRON-ENCODED ENDONUCLEASE AI3-RELATED"/>
    <property type="match status" value="1"/>
</dbReference>
<sequence length="156" mass="18296">MTQLESQWIVGFVDGEGCFFIGLNKNPEMTLGIQVLPEFSVVQHKRDEQILYALKDFWKFGVVRKNHGDRLCYRVRGVEHLNKTIIPFFEKHSLKTKKKVDFLKFRKVLQLIESKKHLTVEGLLKIDSLRLEMNTDLRKSKKKLILIDGKLDLIDI</sequence>
<dbReference type="AlphaFoldDB" id="A0A8F4XN04"/>
<dbReference type="InterPro" id="IPR004860">
    <property type="entry name" value="LAGLIDADG_dom"/>
</dbReference>
<organism evidence="2">
    <name type="scientific">Ulva intestinalis</name>
    <name type="common">Hollow green nori</name>
    <name type="synonym">Enteromorpha intestinalis</name>
    <dbReference type="NCBI Taxonomy" id="3116"/>
    <lineage>
        <taxon>Eukaryota</taxon>
        <taxon>Viridiplantae</taxon>
        <taxon>Chlorophyta</taxon>
        <taxon>core chlorophytes</taxon>
        <taxon>Ulvophyceae</taxon>
        <taxon>OUU clade</taxon>
        <taxon>Ulvales</taxon>
        <taxon>Ulvaceae</taxon>
        <taxon>Ulva</taxon>
    </lineage>
</organism>
<dbReference type="SUPFAM" id="SSF55608">
    <property type="entry name" value="Homing endonucleases"/>
    <property type="match status" value="1"/>
</dbReference>
<dbReference type="InterPro" id="IPR027434">
    <property type="entry name" value="Homing_endonucl"/>
</dbReference>
<dbReference type="EMBL" id="MZ158703">
    <property type="protein sequence ID" value="QXI88254.1"/>
    <property type="molecule type" value="Genomic_DNA"/>
</dbReference>
<dbReference type="GO" id="GO:0004519">
    <property type="term" value="F:endonuclease activity"/>
    <property type="evidence" value="ECO:0007669"/>
    <property type="project" value="InterPro"/>
</dbReference>
<name>A0A8F4XN04_ULVIN</name>
<gene>
    <name evidence="2" type="primary">orf156</name>
</gene>
<proteinExistence type="predicted"/>
<reference evidence="2" key="1">
    <citation type="submission" date="2021-05" db="EMBL/GenBank/DDBJ databases">
        <authorList>
            <person name="Wang H."/>
            <person name="Liu F."/>
            <person name="Wang J."/>
            <person name="Chen N."/>
        </authorList>
    </citation>
    <scope>NUCLEOTIDE SEQUENCE</scope>
    <source>
        <strain evidence="2">CNS00531</strain>
    </source>
</reference>
<evidence type="ECO:0000259" key="1">
    <source>
        <dbReference type="Pfam" id="PF00961"/>
    </source>
</evidence>
<dbReference type="PANTHER" id="PTHR36181">
    <property type="entry name" value="INTRON-ENCODED ENDONUCLEASE AI3-RELATED"/>
    <property type="match status" value="1"/>
</dbReference>
<dbReference type="InterPro" id="IPR051289">
    <property type="entry name" value="LAGLIDADG_Endonuclease"/>
</dbReference>
<feature type="domain" description="Homing endonuclease LAGLIDADG" evidence="1">
    <location>
        <begin position="9"/>
        <end position="108"/>
    </location>
</feature>
<geneLocation type="chloroplast" evidence="2"/>
<dbReference type="GO" id="GO:0005739">
    <property type="term" value="C:mitochondrion"/>
    <property type="evidence" value="ECO:0007669"/>
    <property type="project" value="UniProtKB-ARBA"/>
</dbReference>
<accession>A0A8F4XN04</accession>
<keyword evidence="2" id="KW-0150">Chloroplast</keyword>
<protein>
    <recommendedName>
        <fullName evidence="1">Homing endonuclease LAGLIDADG domain-containing protein</fullName>
    </recommendedName>
</protein>
<keyword evidence="2" id="KW-0934">Plastid</keyword>
<dbReference type="Gene3D" id="3.10.28.10">
    <property type="entry name" value="Homing endonucleases"/>
    <property type="match status" value="1"/>
</dbReference>
<dbReference type="Pfam" id="PF00961">
    <property type="entry name" value="LAGLIDADG_1"/>
    <property type="match status" value="1"/>
</dbReference>